<protein>
    <recommendedName>
        <fullName evidence="3">Dynein regulatory complex protein 10</fullName>
    </recommendedName>
</protein>
<sequence length="175" mass="21234">MVNVKEQEEARQKLLQSEIDLAEWRLHNVVEFNAATEKILFDKCSEVEQEYTDLLSKYDRDIGACHSLLEKLSRENELVKAEKKDMEVFCSIFISNTFHMCDFIELMLLYRQEKLAVQRELYNRLKKEREITLMKAFTKKLEFFRRNRAAKVIQRAWRAYFERISLKKRRKTRKK</sequence>
<dbReference type="AlphaFoldDB" id="E2BQA9"/>
<evidence type="ECO:0000313" key="2">
    <source>
        <dbReference type="Proteomes" id="UP000008237"/>
    </source>
</evidence>
<evidence type="ECO:0008006" key="3">
    <source>
        <dbReference type="Google" id="ProtNLM"/>
    </source>
</evidence>
<dbReference type="Proteomes" id="UP000008237">
    <property type="component" value="Unassembled WGS sequence"/>
</dbReference>
<dbReference type="EMBL" id="GL449698">
    <property type="protein sequence ID" value="EFN82163.1"/>
    <property type="molecule type" value="Genomic_DNA"/>
</dbReference>
<dbReference type="OrthoDB" id="536093at2759"/>
<dbReference type="InParanoid" id="E2BQA9"/>
<proteinExistence type="predicted"/>
<evidence type="ECO:0000313" key="1">
    <source>
        <dbReference type="EMBL" id="EFN82163.1"/>
    </source>
</evidence>
<gene>
    <name evidence="1" type="ORF">EAI_09562</name>
</gene>
<organism evidence="2">
    <name type="scientific">Harpegnathos saltator</name>
    <name type="common">Jerdon's jumping ant</name>
    <dbReference type="NCBI Taxonomy" id="610380"/>
    <lineage>
        <taxon>Eukaryota</taxon>
        <taxon>Metazoa</taxon>
        <taxon>Ecdysozoa</taxon>
        <taxon>Arthropoda</taxon>
        <taxon>Hexapoda</taxon>
        <taxon>Insecta</taxon>
        <taxon>Pterygota</taxon>
        <taxon>Neoptera</taxon>
        <taxon>Endopterygota</taxon>
        <taxon>Hymenoptera</taxon>
        <taxon>Apocrita</taxon>
        <taxon>Aculeata</taxon>
        <taxon>Formicoidea</taxon>
        <taxon>Formicidae</taxon>
        <taxon>Ponerinae</taxon>
        <taxon>Ponerini</taxon>
        <taxon>Harpegnathos</taxon>
    </lineage>
</organism>
<dbReference type="PROSITE" id="PS50096">
    <property type="entry name" value="IQ"/>
    <property type="match status" value="1"/>
</dbReference>
<accession>E2BQA9</accession>
<name>E2BQA9_HARSA</name>
<reference evidence="1 2" key="1">
    <citation type="journal article" date="2010" name="Science">
        <title>Genomic comparison of the ants Camponotus floridanus and Harpegnathos saltator.</title>
        <authorList>
            <person name="Bonasio R."/>
            <person name="Zhang G."/>
            <person name="Ye C."/>
            <person name="Mutti N.S."/>
            <person name="Fang X."/>
            <person name="Qin N."/>
            <person name="Donahue G."/>
            <person name="Yang P."/>
            <person name="Li Q."/>
            <person name="Li C."/>
            <person name="Zhang P."/>
            <person name="Huang Z."/>
            <person name="Berger S.L."/>
            <person name="Reinberg D."/>
            <person name="Wang J."/>
            <person name="Liebig J."/>
        </authorList>
    </citation>
    <scope>NUCLEOTIDE SEQUENCE [LARGE SCALE GENOMIC DNA]</scope>
    <source>
        <strain evidence="1 2">R22 G/1</strain>
    </source>
</reference>
<keyword evidence="2" id="KW-1185">Reference proteome</keyword>